<dbReference type="PANTHER" id="PTHR43861:SF1">
    <property type="entry name" value="TRANS-ACONITATE 2-METHYLTRANSFERASE"/>
    <property type="match status" value="1"/>
</dbReference>
<evidence type="ECO:0000313" key="2">
    <source>
        <dbReference type="EMBL" id="MCY9575514.1"/>
    </source>
</evidence>
<name>A0ABT4F0D8_9BACI</name>
<reference evidence="2 3" key="1">
    <citation type="submission" date="2022-05" db="EMBL/GenBank/DDBJ databases">
        <title>Genome Sequencing of Bee-Associated Microbes.</title>
        <authorList>
            <person name="Dunlap C."/>
        </authorList>
    </citation>
    <scope>NUCLEOTIDE SEQUENCE [LARGE SCALE GENOMIC DNA]</scope>
    <source>
        <strain evidence="2 3">CBP-1093</strain>
    </source>
</reference>
<dbReference type="Pfam" id="PF08241">
    <property type="entry name" value="Methyltransf_11"/>
    <property type="match status" value="1"/>
</dbReference>
<dbReference type="Gene3D" id="3.40.50.150">
    <property type="entry name" value="Vaccinia Virus protein VP39"/>
    <property type="match status" value="1"/>
</dbReference>
<protein>
    <submittedName>
        <fullName evidence="2">Class I SAM-dependent methyltransferase</fullName>
    </submittedName>
</protein>
<dbReference type="InterPro" id="IPR013216">
    <property type="entry name" value="Methyltransf_11"/>
</dbReference>
<keyword evidence="2" id="KW-0489">Methyltransferase</keyword>
<dbReference type="GO" id="GO:0032259">
    <property type="term" value="P:methylation"/>
    <property type="evidence" value="ECO:0007669"/>
    <property type="project" value="UniProtKB-KW"/>
</dbReference>
<keyword evidence="2" id="KW-0808">Transferase</keyword>
<dbReference type="EMBL" id="JAMDMH010000011">
    <property type="protein sequence ID" value="MCY9575514.1"/>
    <property type="molecule type" value="Genomic_DNA"/>
</dbReference>
<sequence>MLTLIQSWIGKQMREPKGLFSKWVARYMEKNHHNINQWTIQLLNIQENDRILEIGTGRGMTLSKVAEKLDRGKVYGVDASRHMVKYAKRKNKRLVEQEKAVITLGKAEQLPFEDRSFNKLFTVQTIYYLSDIEQVMKEVYRVLQVDGEVFLSFQKQDLMKEQKRSKSVSTYSEQEISRLFSAYHFRDVSVYHYDTYICIKALK</sequence>
<proteinExistence type="predicted"/>
<evidence type="ECO:0000313" key="3">
    <source>
        <dbReference type="Proteomes" id="UP001527057"/>
    </source>
</evidence>
<dbReference type="SUPFAM" id="SSF53335">
    <property type="entry name" value="S-adenosyl-L-methionine-dependent methyltransferases"/>
    <property type="match status" value="1"/>
</dbReference>
<dbReference type="GO" id="GO:0008168">
    <property type="term" value="F:methyltransferase activity"/>
    <property type="evidence" value="ECO:0007669"/>
    <property type="project" value="UniProtKB-KW"/>
</dbReference>
<gene>
    <name evidence="2" type="ORF">M5W27_06585</name>
</gene>
<dbReference type="CDD" id="cd02440">
    <property type="entry name" value="AdoMet_MTases"/>
    <property type="match status" value="1"/>
</dbReference>
<evidence type="ECO:0000259" key="1">
    <source>
        <dbReference type="Pfam" id="PF08241"/>
    </source>
</evidence>
<dbReference type="InterPro" id="IPR029063">
    <property type="entry name" value="SAM-dependent_MTases_sf"/>
</dbReference>
<comment type="caution">
    <text evidence="2">The sequence shown here is derived from an EMBL/GenBank/DDBJ whole genome shotgun (WGS) entry which is preliminary data.</text>
</comment>
<dbReference type="Proteomes" id="UP001527057">
    <property type="component" value="Unassembled WGS sequence"/>
</dbReference>
<organism evidence="2 3">
    <name type="scientific">Bacillus xiamenensis</name>
    <dbReference type="NCBI Taxonomy" id="1178537"/>
    <lineage>
        <taxon>Bacteria</taxon>
        <taxon>Bacillati</taxon>
        <taxon>Bacillota</taxon>
        <taxon>Bacilli</taxon>
        <taxon>Bacillales</taxon>
        <taxon>Bacillaceae</taxon>
        <taxon>Bacillus</taxon>
    </lineage>
</organism>
<dbReference type="PANTHER" id="PTHR43861">
    <property type="entry name" value="TRANS-ACONITATE 2-METHYLTRANSFERASE-RELATED"/>
    <property type="match status" value="1"/>
</dbReference>
<accession>A0ABT4F0D8</accession>
<feature type="domain" description="Methyltransferase type 11" evidence="1">
    <location>
        <begin position="52"/>
        <end position="150"/>
    </location>
</feature>
<keyword evidence="3" id="KW-1185">Reference proteome</keyword>